<dbReference type="HOGENOM" id="CLU_2940450_0_0_12"/>
<evidence type="ECO:0000313" key="1">
    <source>
        <dbReference type="EMBL" id="AEF80770.1"/>
    </source>
</evidence>
<reference evidence="2" key="1">
    <citation type="submission" date="2009-12" db="EMBL/GenBank/DDBJ databases">
        <title>Complete sequence of Treponema azotonutricium strain ZAS-9.</title>
        <authorList>
            <person name="Tetu S.G."/>
            <person name="Matson E."/>
            <person name="Ren Q."/>
            <person name="Seshadri R."/>
            <person name="Elbourne L."/>
            <person name="Hassan K.A."/>
            <person name="Durkin A."/>
            <person name="Radune D."/>
            <person name="Mohamoud Y."/>
            <person name="Shay R."/>
            <person name="Jin S."/>
            <person name="Zhang X."/>
            <person name="Lucey K."/>
            <person name="Ballor N.R."/>
            <person name="Ottesen E."/>
            <person name="Rosenthal R."/>
            <person name="Allen A."/>
            <person name="Leadbetter J.R."/>
            <person name="Paulsen I.T."/>
        </authorList>
    </citation>
    <scope>NUCLEOTIDE SEQUENCE [LARGE SCALE GENOMIC DNA]</scope>
    <source>
        <strain evidence="2">ATCC BAA-888 / DSM 13862 / ZAS-9</strain>
    </source>
</reference>
<proteinExistence type="predicted"/>
<dbReference type="EMBL" id="CP001841">
    <property type="protein sequence ID" value="AEF80770.1"/>
    <property type="molecule type" value="Genomic_DNA"/>
</dbReference>
<gene>
    <name evidence="1" type="ordered locus">TREAZ_0379</name>
</gene>
<reference evidence="1 2" key="2">
    <citation type="journal article" date="2011" name="ISME J.">
        <title>RNA-seq reveals cooperative metabolic interactions between two termite-gut spirochete species in co-culture.</title>
        <authorList>
            <person name="Rosenthal A.Z."/>
            <person name="Matson E.G."/>
            <person name="Eldar A."/>
            <person name="Leadbetter J.R."/>
        </authorList>
    </citation>
    <scope>NUCLEOTIDE SEQUENCE [LARGE SCALE GENOMIC DNA]</scope>
    <source>
        <strain evidence="2">ATCC BAA-888 / DSM 13862 / ZAS-9</strain>
    </source>
</reference>
<organism evidence="1 2">
    <name type="scientific">Leadbettera azotonutricia (strain ATCC BAA-888 / DSM 13862 / ZAS-9)</name>
    <name type="common">Treponema azotonutricium</name>
    <dbReference type="NCBI Taxonomy" id="545695"/>
    <lineage>
        <taxon>Bacteria</taxon>
        <taxon>Pseudomonadati</taxon>
        <taxon>Spirochaetota</taxon>
        <taxon>Spirochaetia</taxon>
        <taxon>Spirochaetales</taxon>
        <taxon>Breznakiellaceae</taxon>
        <taxon>Leadbettera</taxon>
    </lineage>
</organism>
<dbReference type="OrthoDB" id="9983376at2"/>
<dbReference type="AlphaFoldDB" id="F5YCZ3"/>
<evidence type="ECO:0000313" key="2">
    <source>
        <dbReference type="Proteomes" id="UP000009222"/>
    </source>
</evidence>
<keyword evidence="2" id="KW-1185">Reference proteome</keyword>
<dbReference type="Proteomes" id="UP000009222">
    <property type="component" value="Chromosome"/>
</dbReference>
<name>F5YCZ3_LEAAZ</name>
<accession>F5YCZ3</accession>
<protein>
    <submittedName>
        <fullName evidence="1">Uncharacterized protein</fullName>
    </submittedName>
</protein>
<dbReference type="InParanoid" id="F5YCZ3"/>
<dbReference type="STRING" id="545695.TREAZ_0379"/>
<sequence>MSDPKERESPARYHLATIVARLAENTSGLRYGTAAVSLRFHDGRIVDITYTVTKSQKEKP</sequence>
<dbReference type="KEGG" id="taz:TREAZ_0379"/>
<dbReference type="RefSeq" id="WP_015711563.1">
    <property type="nucleotide sequence ID" value="NC_015577.1"/>
</dbReference>